<dbReference type="GO" id="GO:0140291">
    <property type="term" value="P:peptidyl-glutamate ADP-deribosylation"/>
    <property type="evidence" value="ECO:0007669"/>
    <property type="project" value="TreeGrafter"/>
</dbReference>
<dbReference type="Gene3D" id="3.40.220.10">
    <property type="entry name" value="Leucine Aminopeptidase, subunit E, domain 1"/>
    <property type="match status" value="1"/>
</dbReference>
<sequence length="147" mass="15955">MKEVTGDLWIVKADARVITTNGVVKKNGAAVMGRGVALQAAQRFPDLPLLLGHSIKRWGNIPQNFEFGDVTVVTLPVKHHWGERASLSLITSSIRLLTQLTDMMAWKVVVLPRPGCGNGGLSWGAVRPVIAPLLDDRFTIAYQAGLC</sequence>
<proteinExistence type="predicted"/>
<comment type="caution">
    <text evidence="2">The sequence shown here is derived from an EMBL/GenBank/DDBJ whole genome shotgun (WGS) entry which is preliminary data.</text>
</comment>
<accession>A0A0F9E5S0</accession>
<evidence type="ECO:0000313" key="2">
    <source>
        <dbReference type="EMBL" id="KKL61576.1"/>
    </source>
</evidence>
<dbReference type="InterPro" id="IPR002589">
    <property type="entry name" value="Macro_dom"/>
</dbReference>
<dbReference type="AlphaFoldDB" id="A0A0F9E5S0"/>
<organism evidence="2">
    <name type="scientific">marine sediment metagenome</name>
    <dbReference type="NCBI Taxonomy" id="412755"/>
    <lineage>
        <taxon>unclassified sequences</taxon>
        <taxon>metagenomes</taxon>
        <taxon>ecological metagenomes</taxon>
    </lineage>
</organism>
<dbReference type="PANTHER" id="PTHR12521:SF0">
    <property type="entry name" value="ADP-RIBOSE GLYCOHYDROLASE OARD1"/>
    <property type="match status" value="1"/>
</dbReference>
<dbReference type="InterPro" id="IPR050892">
    <property type="entry name" value="ADP-ribose_metab_enzymes"/>
</dbReference>
<dbReference type="InterPro" id="IPR043472">
    <property type="entry name" value="Macro_dom-like"/>
</dbReference>
<protein>
    <recommendedName>
        <fullName evidence="1">Macro domain-containing protein</fullName>
    </recommendedName>
</protein>
<dbReference type="SUPFAM" id="SSF52949">
    <property type="entry name" value="Macro domain-like"/>
    <property type="match status" value="1"/>
</dbReference>
<dbReference type="PANTHER" id="PTHR12521">
    <property type="entry name" value="PROTEIN C6ORF130"/>
    <property type="match status" value="1"/>
</dbReference>
<dbReference type="PROSITE" id="PS51154">
    <property type="entry name" value="MACRO"/>
    <property type="match status" value="1"/>
</dbReference>
<dbReference type="EMBL" id="LAZR01028778">
    <property type="protein sequence ID" value="KKL61576.1"/>
    <property type="molecule type" value="Genomic_DNA"/>
</dbReference>
<evidence type="ECO:0000259" key="1">
    <source>
        <dbReference type="PROSITE" id="PS51154"/>
    </source>
</evidence>
<name>A0A0F9E5S0_9ZZZZ</name>
<reference evidence="2" key="1">
    <citation type="journal article" date="2015" name="Nature">
        <title>Complex archaea that bridge the gap between prokaryotes and eukaryotes.</title>
        <authorList>
            <person name="Spang A."/>
            <person name="Saw J.H."/>
            <person name="Jorgensen S.L."/>
            <person name="Zaremba-Niedzwiedzka K."/>
            <person name="Martijn J."/>
            <person name="Lind A.E."/>
            <person name="van Eijk R."/>
            <person name="Schleper C."/>
            <person name="Guy L."/>
            <person name="Ettema T.J."/>
        </authorList>
    </citation>
    <scope>NUCLEOTIDE SEQUENCE</scope>
</reference>
<feature type="domain" description="Macro" evidence="1">
    <location>
        <begin position="1"/>
        <end position="147"/>
    </location>
</feature>
<gene>
    <name evidence="2" type="ORF">LCGC14_2193920</name>
</gene>